<evidence type="ECO:0000259" key="4">
    <source>
        <dbReference type="PROSITE" id="PS01124"/>
    </source>
</evidence>
<dbReference type="PRINTS" id="PR00032">
    <property type="entry name" value="HTHARAC"/>
</dbReference>
<dbReference type="Gene3D" id="1.10.10.60">
    <property type="entry name" value="Homeodomain-like"/>
    <property type="match status" value="2"/>
</dbReference>
<dbReference type="InterPro" id="IPR018060">
    <property type="entry name" value="HTH_AraC"/>
</dbReference>
<dbReference type="SMART" id="SM00342">
    <property type="entry name" value="HTH_ARAC"/>
    <property type="match status" value="1"/>
</dbReference>
<dbReference type="InterPro" id="IPR020449">
    <property type="entry name" value="Tscrpt_reg_AraC-type_HTH"/>
</dbReference>
<accession>A0A0P0P1P2</accession>
<dbReference type="InterPro" id="IPR009057">
    <property type="entry name" value="Homeodomain-like_sf"/>
</dbReference>
<dbReference type="PROSITE" id="PS01124">
    <property type="entry name" value="HTH_ARAC_FAMILY_2"/>
    <property type="match status" value="1"/>
</dbReference>
<dbReference type="PANTHER" id="PTHR47504:SF5">
    <property type="entry name" value="RIGHT ORIGIN-BINDING PROTEIN"/>
    <property type="match status" value="1"/>
</dbReference>
<keyword evidence="6" id="KW-1185">Reference proteome</keyword>
<keyword evidence="1" id="KW-0805">Transcription regulation</keyword>
<organism evidence="5 6">
    <name type="scientific">Caulobacter henricii</name>
    <dbReference type="NCBI Taxonomy" id="69395"/>
    <lineage>
        <taxon>Bacteria</taxon>
        <taxon>Pseudomonadati</taxon>
        <taxon>Pseudomonadota</taxon>
        <taxon>Alphaproteobacteria</taxon>
        <taxon>Caulobacterales</taxon>
        <taxon>Caulobacteraceae</taxon>
        <taxon>Caulobacter</taxon>
    </lineage>
</organism>
<dbReference type="PANTHER" id="PTHR47504">
    <property type="entry name" value="RIGHT ORIGIN-BINDING PROTEIN"/>
    <property type="match status" value="1"/>
</dbReference>
<dbReference type="OrthoDB" id="282744at2"/>
<dbReference type="KEGG" id="chq:AQ619_14485"/>
<dbReference type="InterPro" id="IPR011256">
    <property type="entry name" value="Reg_factor_effector_dom_sf"/>
</dbReference>
<dbReference type="RefSeq" id="WP_062149115.1">
    <property type="nucleotide sequence ID" value="NZ_CP013002.1"/>
</dbReference>
<gene>
    <name evidence="5" type="ORF">AQ619_14485</name>
</gene>
<dbReference type="AlphaFoldDB" id="A0A0P0P1P2"/>
<dbReference type="InterPro" id="IPR029442">
    <property type="entry name" value="GyrI-like"/>
</dbReference>
<dbReference type="InterPro" id="IPR018062">
    <property type="entry name" value="HTH_AraC-typ_CS"/>
</dbReference>
<proteinExistence type="predicted"/>
<dbReference type="PROSITE" id="PS00041">
    <property type="entry name" value="HTH_ARAC_FAMILY_1"/>
    <property type="match status" value="1"/>
</dbReference>
<feature type="domain" description="HTH araC/xylS-type" evidence="4">
    <location>
        <begin position="5"/>
        <end position="102"/>
    </location>
</feature>
<sequence length="274" mass="29819">MSLAAKIIWYVEAHLDQDLTLNRIARGVGAGPFHITRLFALTFAMPVMAYVRARRLSVAAGMLGPQSDILSVAIGAGYGSHAAFSRAFRAQFGISPKTFRQTQDLKSLILTEPLTMTTTQALPDQTPRVVKVPAMTLGGLSATYCLANLAGIPGQWQKFRTWQGQIDAQKGTASYGVSYNFTGADGLDYLTAVEVGEGDLPEGFTRLRIAAHSYAVFTHQGHVSGIGNTWRHIYDSWLPAARLKPGNAPSFERMDERFDSRTGTGVIEIWVPVA</sequence>
<dbReference type="Pfam" id="PF06445">
    <property type="entry name" value="GyrI-like"/>
    <property type="match status" value="1"/>
</dbReference>
<dbReference type="Proteomes" id="UP000056905">
    <property type="component" value="Chromosome"/>
</dbReference>
<dbReference type="Gene3D" id="3.20.80.10">
    <property type="entry name" value="Regulatory factor, effector binding domain"/>
    <property type="match status" value="1"/>
</dbReference>
<dbReference type="STRING" id="69395.AQ619_14485"/>
<dbReference type="SMART" id="SM00871">
    <property type="entry name" value="AraC_E_bind"/>
    <property type="match status" value="1"/>
</dbReference>
<evidence type="ECO:0000256" key="3">
    <source>
        <dbReference type="ARBA" id="ARBA00023163"/>
    </source>
</evidence>
<dbReference type="GO" id="GO:0003700">
    <property type="term" value="F:DNA-binding transcription factor activity"/>
    <property type="evidence" value="ECO:0007669"/>
    <property type="project" value="InterPro"/>
</dbReference>
<keyword evidence="2" id="KW-0238">DNA-binding</keyword>
<dbReference type="EMBL" id="CP013002">
    <property type="protein sequence ID" value="ALL14455.1"/>
    <property type="molecule type" value="Genomic_DNA"/>
</dbReference>
<protein>
    <recommendedName>
        <fullName evidence="4">HTH araC/xylS-type domain-containing protein</fullName>
    </recommendedName>
</protein>
<evidence type="ECO:0000256" key="1">
    <source>
        <dbReference type="ARBA" id="ARBA00023015"/>
    </source>
</evidence>
<dbReference type="InterPro" id="IPR010499">
    <property type="entry name" value="AraC_E-bd"/>
</dbReference>
<dbReference type="Pfam" id="PF12833">
    <property type="entry name" value="HTH_18"/>
    <property type="match status" value="1"/>
</dbReference>
<dbReference type="GO" id="GO:0043565">
    <property type="term" value="F:sequence-specific DNA binding"/>
    <property type="evidence" value="ECO:0007669"/>
    <property type="project" value="InterPro"/>
</dbReference>
<dbReference type="SUPFAM" id="SSF55136">
    <property type="entry name" value="Probable bacterial effector-binding domain"/>
    <property type="match status" value="1"/>
</dbReference>
<dbReference type="SUPFAM" id="SSF46689">
    <property type="entry name" value="Homeodomain-like"/>
    <property type="match status" value="2"/>
</dbReference>
<name>A0A0P0P1P2_9CAUL</name>
<dbReference type="InterPro" id="IPR050959">
    <property type="entry name" value="MarA-like"/>
</dbReference>
<evidence type="ECO:0000256" key="2">
    <source>
        <dbReference type="ARBA" id="ARBA00023125"/>
    </source>
</evidence>
<evidence type="ECO:0000313" key="6">
    <source>
        <dbReference type="Proteomes" id="UP000056905"/>
    </source>
</evidence>
<evidence type="ECO:0000313" key="5">
    <source>
        <dbReference type="EMBL" id="ALL14455.1"/>
    </source>
</evidence>
<reference evidence="5 6" key="1">
    <citation type="submission" date="2015-10" db="EMBL/GenBank/DDBJ databases">
        <title>Conservation of the essential genome among Caulobacter and Brevundimonas species.</title>
        <authorList>
            <person name="Scott D."/>
            <person name="Ely B."/>
        </authorList>
    </citation>
    <scope>NUCLEOTIDE SEQUENCE [LARGE SCALE GENOMIC DNA]</scope>
    <source>
        <strain evidence="5 6">CB4</strain>
    </source>
</reference>
<keyword evidence="3" id="KW-0804">Transcription</keyword>